<protein>
    <submittedName>
        <fullName evidence="4">Diaminopimelate epimerase</fullName>
        <ecNumber evidence="4">5.1.1.7</ecNumber>
    </submittedName>
</protein>
<dbReference type="Gene3D" id="3.10.310.10">
    <property type="entry name" value="Diaminopimelate Epimerase, Chain A, domain 1"/>
    <property type="match status" value="1"/>
</dbReference>
<evidence type="ECO:0000256" key="3">
    <source>
        <dbReference type="SAM" id="Phobius"/>
    </source>
</evidence>
<name>T1DEP5_9ZZZZ</name>
<dbReference type="GO" id="GO:0008837">
    <property type="term" value="F:diaminopimelate epimerase activity"/>
    <property type="evidence" value="ECO:0007669"/>
    <property type="project" value="UniProtKB-EC"/>
</dbReference>
<keyword evidence="3" id="KW-0472">Membrane</keyword>
<dbReference type="InterPro" id="IPR001653">
    <property type="entry name" value="DAP_epimerase_DapF"/>
</dbReference>
<keyword evidence="2 4" id="KW-0413">Isomerase</keyword>
<dbReference type="PANTHER" id="PTHR31689">
    <property type="entry name" value="DIAMINOPIMELATE EPIMERASE, CHLOROPLASTIC"/>
    <property type="match status" value="1"/>
</dbReference>
<feature type="non-terminal residue" evidence="4">
    <location>
        <position position="1"/>
    </location>
</feature>
<dbReference type="PANTHER" id="PTHR31689:SF0">
    <property type="entry name" value="DIAMINOPIMELATE EPIMERASE"/>
    <property type="match status" value="1"/>
</dbReference>
<dbReference type="AlphaFoldDB" id="T1DEP5"/>
<evidence type="ECO:0000256" key="2">
    <source>
        <dbReference type="ARBA" id="ARBA00023235"/>
    </source>
</evidence>
<organism evidence="4">
    <name type="scientific">mine drainage metagenome</name>
    <dbReference type="NCBI Taxonomy" id="410659"/>
    <lineage>
        <taxon>unclassified sequences</taxon>
        <taxon>metagenomes</taxon>
        <taxon>ecological metagenomes</taxon>
    </lineage>
</organism>
<feature type="transmembrane region" description="Helical" evidence="3">
    <location>
        <begin position="12"/>
        <end position="32"/>
    </location>
</feature>
<keyword evidence="3" id="KW-1133">Transmembrane helix</keyword>
<comment type="similarity">
    <text evidence="1">Belongs to the diaminopimelate epimerase family.</text>
</comment>
<accession>T1DEP5</accession>
<dbReference type="GO" id="GO:0005829">
    <property type="term" value="C:cytosol"/>
    <property type="evidence" value="ECO:0007669"/>
    <property type="project" value="TreeGrafter"/>
</dbReference>
<reference evidence="4" key="1">
    <citation type="submission" date="2013-08" db="EMBL/GenBank/DDBJ databases">
        <authorList>
            <person name="Mendez C."/>
            <person name="Richter M."/>
            <person name="Ferrer M."/>
            <person name="Sanchez J."/>
        </authorList>
    </citation>
    <scope>NUCLEOTIDE SEQUENCE</scope>
</reference>
<evidence type="ECO:0000313" key="4">
    <source>
        <dbReference type="EMBL" id="EQD80475.1"/>
    </source>
</evidence>
<keyword evidence="3" id="KW-0812">Transmembrane</keyword>
<dbReference type="GO" id="GO:0009089">
    <property type="term" value="P:lysine biosynthetic process via diaminopimelate"/>
    <property type="evidence" value="ECO:0007669"/>
    <property type="project" value="InterPro"/>
</dbReference>
<evidence type="ECO:0000256" key="1">
    <source>
        <dbReference type="ARBA" id="ARBA00010219"/>
    </source>
</evidence>
<proteinExistence type="inferred from homology"/>
<dbReference type="Pfam" id="PF01678">
    <property type="entry name" value="DAP_epimerase"/>
    <property type="match status" value="1"/>
</dbReference>
<dbReference type="EC" id="5.1.1.7" evidence="4"/>
<comment type="caution">
    <text evidence="4">The sequence shown here is derived from an EMBL/GenBank/DDBJ whole genome shotgun (WGS) entry which is preliminary data.</text>
</comment>
<reference evidence="4" key="2">
    <citation type="journal article" date="2014" name="ISME J.">
        <title>Microbial stratification in low pH oxic and suboxic macroscopic growths along an acid mine drainage.</title>
        <authorList>
            <person name="Mendez-Garcia C."/>
            <person name="Mesa V."/>
            <person name="Sprenger R.R."/>
            <person name="Richter M."/>
            <person name="Diez M.S."/>
            <person name="Solano J."/>
            <person name="Bargiela R."/>
            <person name="Golyshina O.V."/>
            <person name="Manteca A."/>
            <person name="Ramos J.L."/>
            <person name="Gallego J.R."/>
            <person name="Llorente I."/>
            <person name="Martins Dos Santos V.A."/>
            <person name="Jensen O.N."/>
            <person name="Pelaez A.I."/>
            <person name="Sanchez J."/>
            <person name="Ferrer M."/>
        </authorList>
    </citation>
    <scope>NUCLEOTIDE SEQUENCE</scope>
</reference>
<dbReference type="EMBL" id="AUZX01000646">
    <property type="protein sequence ID" value="EQD80475.1"/>
    <property type="molecule type" value="Genomic_DNA"/>
</dbReference>
<sequence length="77" mass="8006">AGEVTMRTWERGSGITLACGTGAAAVCVAGVLTGKTHRIILANLPGGQLALKWNQADECVYMTGPAAEVFSGEWPDE</sequence>
<gene>
    <name evidence="4" type="ORF">B1A_00854</name>
</gene>
<dbReference type="SUPFAM" id="SSF54506">
    <property type="entry name" value="Diaminopimelate epimerase-like"/>
    <property type="match status" value="1"/>
</dbReference>